<gene>
    <name evidence="1" type="ORF">PsorP6_017977</name>
</gene>
<evidence type="ECO:0000313" key="1">
    <source>
        <dbReference type="EMBL" id="KAI9916336.1"/>
    </source>
</evidence>
<accession>A0ACC0WE67</accession>
<evidence type="ECO:0000313" key="2">
    <source>
        <dbReference type="Proteomes" id="UP001163321"/>
    </source>
</evidence>
<sequence length="63" mass="7415">MENDDIISWELSYRSIQEEDRLMSDDLKLFDLKEIKIMRMIGTTNPMERLQQLDTCATVGCVM</sequence>
<dbReference type="Proteomes" id="UP001163321">
    <property type="component" value="Chromosome 2"/>
</dbReference>
<name>A0ACC0WE67_9STRA</name>
<organism evidence="1 2">
    <name type="scientific">Peronosclerospora sorghi</name>
    <dbReference type="NCBI Taxonomy" id="230839"/>
    <lineage>
        <taxon>Eukaryota</taxon>
        <taxon>Sar</taxon>
        <taxon>Stramenopiles</taxon>
        <taxon>Oomycota</taxon>
        <taxon>Peronosporomycetes</taxon>
        <taxon>Peronosporales</taxon>
        <taxon>Peronosporaceae</taxon>
        <taxon>Peronosclerospora</taxon>
    </lineage>
</organism>
<proteinExistence type="predicted"/>
<dbReference type="EMBL" id="CM047581">
    <property type="protein sequence ID" value="KAI9916336.1"/>
    <property type="molecule type" value="Genomic_DNA"/>
</dbReference>
<keyword evidence="2" id="KW-1185">Reference proteome</keyword>
<comment type="caution">
    <text evidence="1">The sequence shown here is derived from an EMBL/GenBank/DDBJ whole genome shotgun (WGS) entry which is preliminary data.</text>
</comment>
<protein>
    <submittedName>
        <fullName evidence="1">Uncharacterized protein</fullName>
    </submittedName>
</protein>
<reference evidence="1 2" key="1">
    <citation type="journal article" date="2022" name="bioRxiv">
        <title>The genome of the oomycete Peronosclerospora sorghi, a cosmopolitan pathogen of maize and sorghum, is inflated with dispersed pseudogenes.</title>
        <authorList>
            <person name="Fletcher K."/>
            <person name="Martin F."/>
            <person name="Isakeit T."/>
            <person name="Cavanaugh K."/>
            <person name="Magill C."/>
            <person name="Michelmore R."/>
        </authorList>
    </citation>
    <scope>NUCLEOTIDE SEQUENCE [LARGE SCALE GENOMIC DNA]</scope>
    <source>
        <strain evidence="1">P6</strain>
    </source>
</reference>